<evidence type="ECO:0000313" key="10">
    <source>
        <dbReference type="EMBL" id="TPX16449.1"/>
    </source>
</evidence>
<evidence type="ECO:0000256" key="8">
    <source>
        <dbReference type="SAM" id="MobiDB-lite"/>
    </source>
</evidence>
<dbReference type="AlphaFoldDB" id="A0A507BGJ7"/>
<sequence length="313" mass="34684">MGLAAAKNKRKLAKDPNNTKWSRNTDSFGHRMLRSQGWAPGQYLGPEDASHAEFHTAASASHIRVALRADNLGLGAKKNQGDECTGLDVFKDLLCRLNGKDEAVIEEQKKAREIIKMSHYIERKFGAVRFVRGGLLVGDQVQKLLDDAEAAAAAKEEEKSIKAEPADDSEASVESAPPKKDKKSKKRKAETDGDDDDTDRKSEKRRRKEERRKEKAKRKKDRSARSGSPSPEEPDSKKSKSGKKKKSKSKRETDDTESADQSSKDSENVTDCDAAAVAAVVAGRHLARKRFIAQKRRAVMDPAALNQIFMIKT</sequence>
<dbReference type="EMBL" id="SKBQ01000017">
    <property type="protein sequence ID" value="TPX16449.1"/>
    <property type="molecule type" value="Genomic_DNA"/>
</dbReference>
<dbReference type="InterPro" id="IPR050656">
    <property type="entry name" value="PINX1"/>
</dbReference>
<evidence type="ECO:0000259" key="9">
    <source>
        <dbReference type="PROSITE" id="PS50174"/>
    </source>
</evidence>
<accession>A0A507BGJ7</accession>
<feature type="compositionally biased region" description="Basic and acidic residues" evidence="8">
    <location>
        <begin position="156"/>
        <end position="165"/>
    </location>
</feature>
<dbReference type="GO" id="GO:0005730">
    <property type="term" value="C:nucleolus"/>
    <property type="evidence" value="ECO:0007669"/>
    <property type="project" value="UniProtKB-SubCell"/>
</dbReference>
<keyword evidence="11" id="KW-1185">Reference proteome</keyword>
<organism evidence="10 11">
    <name type="scientific">Thyridium curvatum</name>
    <dbReference type="NCBI Taxonomy" id="1093900"/>
    <lineage>
        <taxon>Eukaryota</taxon>
        <taxon>Fungi</taxon>
        <taxon>Dikarya</taxon>
        <taxon>Ascomycota</taxon>
        <taxon>Pezizomycotina</taxon>
        <taxon>Sordariomycetes</taxon>
        <taxon>Sordariomycetidae</taxon>
        <taxon>Thyridiales</taxon>
        <taxon>Thyridiaceae</taxon>
        <taxon>Thyridium</taxon>
    </lineage>
</organism>
<reference evidence="10 11" key="1">
    <citation type="submission" date="2019-06" db="EMBL/GenBank/DDBJ databases">
        <title>Draft genome sequence of the filamentous fungus Phialemoniopsis curvata isolated from diesel fuel.</title>
        <authorList>
            <person name="Varaljay V.A."/>
            <person name="Lyon W.J."/>
            <person name="Crouch A.L."/>
            <person name="Drake C.E."/>
            <person name="Hollomon J.M."/>
            <person name="Nadeau L.J."/>
            <person name="Nunn H.S."/>
            <person name="Stevenson B.S."/>
            <person name="Bojanowski C.L."/>
            <person name="Crookes-Goodson W.J."/>
        </authorList>
    </citation>
    <scope>NUCLEOTIDE SEQUENCE [LARGE SCALE GENOMIC DNA]</scope>
    <source>
        <strain evidence="10 11">D216</strain>
    </source>
</reference>
<keyword evidence="4" id="KW-0539">Nucleus</keyword>
<protein>
    <recommendedName>
        <fullName evidence="6">PinX1-related protein 1</fullName>
    </recommendedName>
</protein>
<proteinExistence type="inferred from homology"/>
<evidence type="ECO:0000256" key="1">
    <source>
        <dbReference type="ARBA" id="ARBA00004604"/>
    </source>
</evidence>
<evidence type="ECO:0000256" key="3">
    <source>
        <dbReference type="ARBA" id="ARBA00022552"/>
    </source>
</evidence>
<name>A0A507BGJ7_9PEZI</name>
<evidence type="ECO:0000256" key="4">
    <source>
        <dbReference type="ARBA" id="ARBA00023242"/>
    </source>
</evidence>
<feature type="compositionally biased region" description="Polar residues" evidence="8">
    <location>
        <begin position="16"/>
        <end position="26"/>
    </location>
</feature>
<evidence type="ECO:0000256" key="2">
    <source>
        <dbReference type="ARBA" id="ARBA00022517"/>
    </source>
</evidence>
<dbReference type="Pfam" id="PF01585">
    <property type="entry name" value="G-patch"/>
    <property type="match status" value="1"/>
</dbReference>
<dbReference type="OrthoDB" id="29523at2759"/>
<comment type="function">
    <text evidence="7">Involved in rRNA-processing at A0, A1 and A2 sites and negatively regulates telomerase.</text>
</comment>
<dbReference type="InterPro" id="IPR000467">
    <property type="entry name" value="G_patch_dom"/>
</dbReference>
<dbReference type="PANTHER" id="PTHR23149">
    <property type="entry name" value="G PATCH DOMAIN CONTAINING PROTEIN"/>
    <property type="match status" value="1"/>
</dbReference>
<evidence type="ECO:0000256" key="7">
    <source>
        <dbReference type="ARBA" id="ARBA00043878"/>
    </source>
</evidence>
<comment type="subcellular location">
    <subcellularLocation>
        <location evidence="1">Nucleus</location>
        <location evidence="1">Nucleolus</location>
    </subcellularLocation>
</comment>
<evidence type="ECO:0000256" key="5">
    <source>
        <dbReference type="ARBA" id="ARBA00038007"/>
    </source>
</evidence>
<evidence type="ECO:0000313" key="11">
    <source>
        <dbReference type="Proteomes" id="UP000319257"/>
    </source>
</evidence>
<dbReference type="SMART" id="SM00443">
    <property type="entry name" value="G_patch"/>
    <property type="match status" value="1"/>
</dbReference>
<comment type="similarity">
    <text evidence="5">Belongs to the PINX1 family.</text>
</comment>
<evidence type="ECO:0000256" key="6">
    <source>
        <dbReference type="ARBA" id="ARBA00041961"/>
    </source>
</evidence>
<dbReference type="PROSITE" id="PS50174">
    <property type="entry name" value="G_PATCH"/>
    <property type="match status" value="1"/>
</dbReference>
<dbReference type="GO" id="GO:0003676">
    <property type="term" value="F:nucleic acid binding"/>
    <property type="evidence" value="ECO:0007669"/>
    <property type="project" value="InterPro"/>
</dbReference>
<feature type="region of interest" description="Disordered" evidence="8">
    <location>
        <begin position="156"/>
        <end position="271"/>
    </location>
</feature>
<comment type="caution">
    <text evidence="10">The sequence shown here is derived from an EMBL/GenBank/DDBJ whole genome shotgun (WGS) entry which is preliminary data.</text>
</comment>
<keyword evidence="3" id="KW-0698">rRNA processing</keyword>
<dbReference type="PANTHER" id="PTHR23149:SF31">
    <property type="entry name" value="PROTEIN PXR1"/>
    <property type="match status" value="1"/>
</dbReference>
<gene>
    <name evidence="10" type="ORF">E0L32_003743</name>
</gene>
<dbReference type="GO" id="GO:0006364">
    <property type="term" value="P:rRNA processing"/>
    <property type="evidence" value="ECO:0007669"/>
    <property type="project" value="UniProtKB-KW"/>
</dbReference>
<feature type="domain" description="G-patch" evidence="9">
    <location>
        <begin position="25"/>
        <end position="79"/>
    </location>
</feature>
<keyword evidence="2" id="KW-0690">Ribosome biogenesis</keyword>
<feature type="compositionally biased region" description="Basic residues" evidence="8">
    <location>
        <begin position="239"/>
        <end position="249"/>
    </location>
</feature>
<dbReference type="RefSeq" id="XP_030998160.1">
    <property type="nucleotide sequence ID" value="XM_031138077.1"/>
</dbReference>
<feature type="region of interest" description="Disordered" evidence="8">
    <location>
        <begin position="1"/>
        <end position="26"/>
    </location>
</feature>
<dbReference type="Proteomes" id="UP000319257">
    <property type="component" value="Unassembled WGS sequence"/>
</dbReference>
<dbReference type="InParanoid" id="A0A507BGJ7"/>
<dbReference type="GeneID" id="41971190"/>
<feature type="compositionally biased region" description="Basic residues" evidence="8">
    <location>
        <begin position="203"/>
        <end position="222"/>
    </location>
</feature>
<dbReference type="STRING" id="1093900.A0A507BGJ7"/>